<evidence type="ECO:0000313" key="1">
    <source>
        <dbReference type="EMBL" id="BAD85672.1"/>
    </source>
</evidence>
<dbReference type="Gene3D" id="1.25.40.10">
    <property type="entry name" value="Tetratricopeptide repeat domain"/>
    <property type="match status" value="2"/>
</dbReference>
<dbReference type="Proteomes" id="UP000000536">
    <property type="component" value="Chromosome"/>
</dbReference>
<evidence type="ECO:0000313" key="2">
    <source>
        <dbReference type="Proteomes" id="UP000000536"/>
    </source>
</evidence>
<proteinExistence type="predicted"/>
<dbReference type="InterPro" id="IPR011990">
    <property type="entry name" value="TPR-like_helical_dom_sf"/>
</dbReference>
<dbReference type="AlphaFoldDB" id="Q5JJB7"/>
<name>Q5JJB7_THEKO</name>
<organism evidence="1 2">
    <name type="scientific">Thermococcus kodakarensis (strain ATCC BAA-918 / JCM 12380 / KOD1)</name>
    <name type="common">Pyrococcus kodakaraensis (strain KOD1)</name>
    <dbReference type="NCBI Taxonomy" id="69014"/>
    <lineage>
        <taxon>Archaea</taxon>
        <taxon>Methanobacteriati</taxon>
        <taxon>Methanobacteriota</taxon>
        <taxon>Thermococci</taxon>
        <taxon>Thermococcales</taxon>
        <taxon>Thermococcaceae</taxon>
        <taxon>Thermococcus</taxon>
    </lineage>
</organism>
<dbReference type="InParanoid" id="Q5JJB7"/>
<dbReference type="KEGG" id="tko:TK1483"/>
<dbReference type="GeneID" id="78448007"/>
<dbReference type="EMBL" id="AP006878">
    <property type="protein sequence ID" value="BAD85672.1"/>
    <property type="molecule type" value="Genomic_DNA"/>
</dbReference>
<keyword evidence="2" id="KW-1185">Reference proteome</keyword>
<dbReference type="RefSeq" id="WP_011250434.1">
    <property type="nucleotide sequence ID" value="NC_006624.1"/>
</dbReference>
<protein>
    <submittedName>
        <fullName evidence="1">Uncharacterized protein</fullName>
    </submittedName>
</protein>
<dbReference type="PhylomeDB" id="Q5JJB7"/>
<reference evidence="1 2" key="1">
    <citation type="journal article" date="2005" name="Genome Res.">
        <title>Complete genome sequence of the hyperthermophilic archaeon Thermococcus kodakaraensis KOD1 and comparison with Pyrococcus genomes.</title>
        <authorList>
            <person name="Fukui T."/>
            <person name="Atomi H."/>
            <person name="Kanai T."/>
            <person name="Matsumi R."/>
            <person name="Fujiwara S."/>
            <person name="Imanaka T."/>
        </authorList>
    </citation>
    <scope>NUCLEOTIDE SEQUENCE [LARGE SCALE GENOMIC DNA]</scope>
    <source>
        <strain evidence="2">ATCC BAA-918 / JCM 12380 / KOD1</strain>
    </source>
</reference>
<sequence length="434" mass="49087">MSKDVYFELLSIARSIQDPYLRALTYARIGYYMHLAKRPKYKDAFSSALQAIASIENPPLMVHALIEVGTLLSSINPQSANRVLESAYEAILKMPQAPRDDFLYRLVKKLVQIDFMDRAFEYSLEIENEVKRNDALLLILNKHIQDGNLRNAHKIVEKIQNEPWKSLALFNILKEHLKRDELGTALGMLSQFKSDYWLGEAVKAVAVYLKKSGSLDSAVYEKVFQFIVGLSSDVSVDVLKSFLVSLAVQGEIKFVSESLERIPREQWDEVISAVVSSIIDRVELVEEFIDSLPEDAKLLAAGYVLDILLERPPSSEYLELVRKIGSFVSSERLKVKAVRYLSKLHDYEGAWNLASSISDPHLRSLAFGSIAIEKLKEGDIDGAIDAALEVKDPRWGSWLLSEILAKIAELQASGRVVEDIEERAEEQKRLWADE</sequence>
<gene>
    <name evidence="1" type="ordered locus">TK1483</name>
</gene>
<dbReference type="HOGENOM" id="CLU_051622_0_0_2"/>
<dbReference type="PATRIC" id="fig|69014.16.peg.1444"/>
<dbReference type="OrthoDB" id="100801at2157"/>
<dbReference type="eggNOG" id="arCOG05844">
    <property type="taxonomic scope" value="Archaea"/>
</dbReference>
<dbReference type="STRING" id="69014.TK1483"/>
<dbReference type="EnsemblBacteria" id="BAD85672">
    <property type="protein sequence ID" value="BAD85672"/>
    <property type="gene ID" value="TK1483"/>
</dbReference>
<accession>Q5JJB7</accession>